<reference evidence="2 3" key="1">
    <citation type="submission" date="2019-04" db="EMBL/GenBank/DDBJ databases">
        <authorList>
            <person name="Feng G."/>
            <person name="Zhang J."/>
            <person name="Zhu H."/>
        </authorList>
    </citation>
    <scope>NUCLEOTIDE SEQUENCE [LARGE SCALE GENOMIC DNA]</scope>
    <source>
        <strain evidence="2 3">JCM 19491</strain>
    </source>
</reference>
<dbReference type="OrthoDB" id="1092930at2"/>
<proteinExistence type="predicted"/>
<dbReference type="RefSeq" id="WP_135531342.1">
    <property type="nucleotide sequence ID" value="NZ_SRKZ01000004.1"/>
</dbReference>
<dbReference type="Proteomes" id="UP000298284">
    <property type="component" value="Unassembled WGS sequence"/>
</dbReference>
<keyword evidence="1" id="KW-0732">Signal</keyword>
<dbReference type="Pfam" id="PF14092">
    <property type="entry name" value="DUF4270"/>
    <property type="match status" value="1"/>
</dbReference>
<evidence type="ECO:0000256" key="1">
    <source>
        <dbReference type="SAM" id="SignalP"/>
    </source>
</evidence>
<accession>A0A4Z0MJB5</accession>
<protein>
    <submittedName>
        <fullName evidence="2">DUF4270 family protein</fullName>
    </submittedName>
</protein>
<evidence type="ECO:0000313" key="2">
    <source>
        <dbReference type="EMBL" id="TGD79596.1"/>
    </source>
</evidence>
<dbReference type="EMBL" id="SRKZ01000004">
    <property type="protein sequence ID" value="TGD79596.1"/>
    <property type="molecule type" value="Genomic_DNA"/>
</dbReference>
<organism evidence="2 3">
    <name type="scientific">Hymenobacter wooponensis</name>
    <dbReference type="NCBI Taxonomy" id="1525360"/>
    <lineage>
        <taxon>Bacteria</taxon>
        <taxon>Pseudomonadati</taxon>
        <taxon>Bacteroidota</taxon>
        <taxon>Cytophagia</taxon>
        <taxon>Cytophagales</taxon>
        <taxon>Hymenobacteraceae</taxon>
        <taxon>Hymenobacter</taxon>
    </lineage>
</organism>
<name>A0A4Z0MJB5_9BACT</name>
<evidence type="ECO:0000313" key="3">
    <source>
        <dbReference type="Proteomes" id="UP000298284"/>
    </source>
</evidence>
<comment type="caution">
    <text evidence="2">The sequence shown here is derived from an EMBL/GenBank/DDBJ whole genome shotgun (WGS) entry which is preliminary data.</text>
</comment>
<sequence>MISGNSLPMLKVSKLLTTCRQWARRAGALLVLVVPGLLTACETTTSLTEEREVNPVTGTVYVDTLTVRTSTVLVDSVPTSSSSYLMVGQYQDDRLGTITARSYLRLGLSGSTFTPAATAQFDSLVLVLPTDTYRYGDTTQVQHLEVHRLSEALRPNTTYYALNSRTYAPAPLGTRSFRARSVLGSLRIQLNAALGQELLTAGINRQLSTDEELEARLPGLALTPSTTDNAALLRFTAASSETALRLYYHLPSAPSEALLYGFTGESGARHFYQLQADRRATLLSSLTATRQAVLSAHTAAESYIQGGLGLQTKVEVPYLLDLKNLTGTWVLNSAQLTLETVTGTESRYLAPPSSLTAQLTDRGNHSGAYITNLDGSSVTATYNRSTSAKTNLEQGSYTLALTPYIEAVLDRRIDNTGILLAPNSAATPERVVLGGTKHTTNPIRLGLYLTRVR</sequence>
<feature type="chain" id="PRO_5021445690" evidence="1">
    <location>
        <begin position="41"/>
        <end position="453"/>
    </location>
</feature>
<keyword evidence="3" id="KW-1185">Reference proteome</keyword>
<dbReference type="AlphaFoldDB" id="A0A4Z0MJB5"/>
<dbReference type="InterPro" id="IPR025366">
    <property type="entry name" value="DUF4270"/>
</dbReference>
<gene>
    <name evidence="2" type="ORF">EU557_15355</name>
</gene>
<feature type="signal peptide" evidence="1">
    <location>
        <begin position="1"/>
        <end position="40"/>
    </location>
</feature>